<proteinExistence type="predicted"/>
<keyword evidence="2" id="KW-1185">Reference proteome</keyword>
<evidence type="ECO:0000313" key="1">
    <source>
        <dbReference type="EMBL" id="OVA00434.1"/>
    </source>
</evidence>
<comment type="caution">
    <text evidence="1">The sequence shown here is derived from an EMBL/GenBank/DDBJ whole genome shotgun (WGS) entry which is preliminary data.</text>
</comment>
<gene>
    <name evidence="1" type="ORF">BVC80_9089g14</name>
</gene>
<accession>A0A200PQE6</accession>
<dbReference type="InParanoid" id="A0A200PQE6"/>
<protein>
    <submittedName>
        <fullName evidence="1">Uncharacterized protein</fullName>
    </submittedName>
</protein>
<sequence>MEEKKVCCYQLKQKKHKWCGQQILREKFPKLYKISTDPNASLNDMVEWNANDCSWLFQFKRQLKLEEELWLQELIQLMGNPPIQQQGSEDEV</sequence>
<organism evidence="1 2">
    <name type="scientific">Macleaya cordata</name>
    <name type="common">Five-seeded plume-poppy</name>
    <name type="synonym">Bocconia cordata</name>
    <dbReference type="NCBI Taxonomy" id="56857"/>
    <lineage>
        <taxon>Eukaryota</taxon>
        <taxon>Viridiplantae</taxon>
        <taxon>Streptophyta</taxon>
        <taxon>Embryophyta</taxon>
        <taxon>Tracheophyta</taxon>
        <taxon>Spermatophyta</taxon>
        <taxon>Magnoliopsida</taxon>
        <taxon>Ranunculales</taxon>
        <taxon>Papaveraceae</taxon>
        <taxon>Papaveroideae</taxon>
        <taxon>Macleaya</taxon>
    </lineage>
</organism>
<evidence type="ECO:0000313" key="2">
    <source>
        <dbReference type="Proteomes" id="UP000195402"/>
    </source>
</evidence>
<dbReference type="EMBL" id="MVGT01004293">
    <property type="protein sequence ID" value="OVA00434.1"/>
    <property type="molecule type" value="Genomic_DNA"/>
</dbReference>
<name>A0A200PQE6_MACCD</name>
<dbReference type="Proteomes" id="UP000195402">
    <property type="component" value="Unassembled WGS sequence"/>
</dbReference>
<dbReference type="AlphaFoldDB" id="A0A200PQE6"/>
<reference evidence="1 2" key="1">
    <citation type="journal article" date="2017" name="Mol. Plant">
        <title>The Genome of Medicinal Plant Macleaya cordata Provides New Insights into Benzylisoquinoline Alkaloids Metabolism.</title>
        <authorList>
            <person name="Liu X."/>
            <person name="Liu Y."/>
            <person name="Huang P."/>
            <person name="Ma Y."/>
            <person name="Qing Z."/>
            <person name="Tang Q."/>
            <person name="Cao H."/>
            <person name="Cheng P."/>
            <person name="Zheng Y."/>
            <person name="Yuan Z."/>
            <person name="Zhou Y."/>
            <person name="Liu J."/>
            <person name="Tang Z."/>
            <person name="Zhuo Y."/>
            <person name="Zhang Y."/>
            <person name="Yu L."/>
            <person name="Huang J."/>
            <person name="Yang P."/>
            <person name="Peng Q."/>
            <person name="Zhang J."/>
            <person name="Jiang W."/>
            <person name="Zhang Z."/>
            <person name="Lin K."/>
            <person name="Ro D.K."/>
            <person name="Chen X."/>
            <person name="Xiong X."/>
            <person name="Shang Y."/>
            <person name="Huang S."/>
            <person name="Zeng J."/>
        </authorList>
    </citation>
    <scope>NUCLEOTIDE SEQUENCE [LARGE SCALE GENOMIC DNA]</scope>
    <source>
        <strain evidence="2">cv. BLH2017</strain>
        <tissue evidence="1">Root</tissue>
    </source>
</reference>